<dbReference type="PATRIC" id="fig|1121318.3.peg.290"/>
<evidence type="ECO:0000313" key="1">
    <source>
        <dbReference type="EMBL" id="KOA21157.1"/>
    </source>
</evidence>
<name>A0A0L6ZDY1_9CLOT</name>
<dbReference type="RefSeq" id="WP_052219893.1">
    <property type="nucleotide sequence ID" value="NZ_LHUR01000010.1"/>
</dbReference>
<dbReference type="AlphaFoldDB" id="A0A0L6ZDY1"/>
<dbReference type="Proteomes" id="UP000037043">
    <property type="component" value="Unassembled WGS sequence"/>
</dbReference>
<evidence type="ECO:0008006" key="3">
    <source>
        <dbReference type="Google" id="ProtNLM"/>
    </source>
</evidence>
<evidence type="ECO:0000313" key="2">
    <source>
        <dbReference type="Proteomes" id="UP000037043"/>
    </source>
</evidence>
<dbReference type="STRING" id="36844.SAMN04488501_10728"/>
<protein>
    <recommendedName>
        <fullName evidence="3">Virulence-related protein</fullName>
    </recommendedName>
</protein>
<reference evidence="2" key="1">
    <citation type="submission" date="2015-08" db="EMBL/GenBank/DDBJ databases">
        <title>Genome sequence of the strict anaerobe Clostridium homopropionicum LuHBu1 (DSM 5847T).</title>
        <authorList>
            <person name="Poehlein A."/>
            <person name="Beck M."/>
            <person name="Schiel-Bengelsdorf B."/>
            <person name="Bengelsdorf F.R."/>
            <person name="Daniel R."/>
            <person name="Duerre P."/>
        </authorList>
    </citation>
    <scope>NUCLEOTIDE SEQUENCE [LARGE SCALE GENOMIC DNA]</scope>
    <source>
        <strain evidence="2">DSM 5847</strain>
    </source>
</reference>
<dbReference type="EMBL" id="LHUR01000010">
    <property type="protein sequence ID" value="KOA21157.1"/>
    <property type="molecule type" value="Genomic_DNA"/>
</dbReference>
<accession>A0A0L6ZDY1</accession>
<keyword evidence="2" id="KW-1185">Reference proteome</keyword>
<comment type="caution">
    <text evidence="1">The sequence shown here is derived from an EMBL/GenBank/DDBJ whole genome shotgun (WGS) entry which is preliminary data.</text>
</comment>
<gene>
    <name evidence="1" type="ORF">CLHOM_02870</name>
</gene>
<organism evidence="1 2">
    <name type="scientific">Clostridium homopropionicum DSM 5847</name>
    <dbReference type="NCBI Taxonomy" id="1121318"/>
    <lineage>
        <taxon>Bacteria</taxon>
        <taxon>Bacillati</taxon>
        <taxon>Bacillota</taxon>
        <taxon>Clostridia</taxon>
        <taxon>Eubacteriales</taxon>
        <taxon>Clostridiaceae</taxon>
        <taxon>Clostridium</taxon>
    </lineage>
</organism>
<sequence>MDRKEIVKILSEALGSQAKYLGAPSFAYEIKTEKEIYTIDRQGTIITSQGRFVKLNEILKGEDSEEKIEATAIDSFNLEIPLGEHTGRTLMNILNMLYSKQQLIVKTLELKEPFIEKTFIKNLNLKRTETLEEFQNAITEVGTDGCKGIFFDFEKGTFTFKLLGEILSHEKIYAFIELVSLINVNAQKLKHTSFKQAQEDNPKYAFRTWLIRLGMNGSKYKDIRKTLLSNLEGSCAFRKLQQEGSAEING</sequence>
<proteinExistence type="predicted"/>